<sequence>MTGLFRKKIEKRCFPTIVKVVSLFVTFAWILTGWPAPGLKSKIPLLTQVAYAQVTQYTSGSGSYSAPSGTTSIIIELWGGGGGGAAGGGANGQGNGGGGGGGYVSKTISSPSGSYSYSVGAAGAGGAKGASGDAGNNTIFNTTIIATGGSGGNYVSGGGGTGGIGGSGSGGDITYTGGTGGTGSTSYGGGGGGGAGSTQNGGSGSASTAGIGGSAYGGDGGAGYASTNGPGYAGNNYGGGGGSGTKLSVGGGGAGGLIQITAYTPPTVTTSSPSDITGTTATLNGEITATGYPETVTRRGFCYIEGTSGDCTTSDGVVYEDGSFTTGTYTRGLSGLTAGTGYRVRAYAVSSAGTGYGTTVQLTTSGSGINLSGTIYQSSNEALAYDCSGGNTRTILLKVNGSGSYSGTCDQNTGAWSVTGVSVSSGNTVYAYISGVTVAGNTVIVSDGSAQTNIPIIVDRVVLRDDVNGSITNSEITAGNTSDAEDLITVSGFDVTVGSSYETHIYTGDTLIPDGNFTTGKLHLVGNMDGSGQISVLTLTGSGTGPSTPLLIDGGTFTASNYTVFQGTSETDIPGTPSGATYTSLWLTPTLTAGTVYYLEATSANNDIWINPTAASSYSLSVNLGGEMTVGGTGTTIAGTTSGIGVLDTTASNYALTTGKIDIQSGGVLTANDSDIYLTGTSSTLFTKTGTFNYGTSNVYMQPVSGSPTLTSGAITFYDLTTNMSGQTGAAGGNITVNNNLLVDFGTLSIPSTYSLTVQGATDVYDSLSISSTGNQIFAGTTLIASGSTFTRSSASGTNTFTGLLTLEGGSTFTTSNNPSFILQGGLVNDGIFTSGTGTFTFNTNNQTLSGSSAITFGGDVAISGAITVQNSNAERVTITGDLTGSEAGSTYQNNANATTYFDGAVLTTGTLTATADPNYIYYSGFNEQTIKATTYHDLIVNNDQMQTKYAGSGTLTVNGDLTLGPNIGTGLFFDVATNDPNISVAGNVTIYSGYIFTSSDSPSATFNIDGNLTINSVGTFIAPAGTNDDSFTLGGNLTNNGTFNHNNGQITLDTTGTTQLAYSSATSFYQFSVLSASAGKNIQFDETDPTIIVNDITVQGANCGTGRIYLDSLVNDSPWEINIKTGATQDIDYTDLEDANGSISEVTPTADNSTETGTNTGWSVTEGVCLAQPMTNFEGVNLSGVNIN</sequence>
<dbReference type="InterPro" id="IPR049304">
    <property type="entry name" value="Gly_rich_dom"/>
</dbReference>
<keyword evidence="1" id="KW-1133">Transmembrane helix</keyword>
<proteinExistence type="predicted"/>
<dbReference type="PATRIC" id="fig|1619138.3.peg.833"/>
<keyword evidence="1" id="KW-0472">Membrane</keyword>
<comment type="caution">
    <text evidence="3">The sequence shown here is derived from an EMBL/GenBank/DDBJ whole genome shotgun (WGS) entry which is preliminary data.</text>
</comment>
<evidence type="ECO:0000313" key="4">
    <source>
        <dbReference type="Proteomes" id="UP000033847"/>
    </source>
</evidence>
<organism evidence="3 4">
    <name type="scientific">candidate division WWE3 bacterium GW2011_GWF1_42_14</name>
    <dbReference type="NCBI Taxonomy" id="1619138"/>
    <lineage>
        <taxon>Bacteria</taxon>
        <taxon>Katanobacteria</taxon>
    </lineage>
</organism>
<dbReference type="Pfam" id="PF21722">
    <property type="entry name" value="Gly_rich_2"/>
    <property type="match status" value="1"/>
</dbReference>
<feature type="domain" description="Glycine-rich" evidence="2">
    <location>
        <begin position="59"/>
        <end position="244"/>
    </location>
</feature>
<name>A0A0G1ART9_UNCKA</name>
<evidence type="ECO:0000256" key="1">
    <source>
        <dbReference type="SAM" id="Phobius"/>
    </source>
</evidence>
<dbReference type="AlphaFoldDB" id="A0A0G1ART9"/>
<dbReference type="Proteomes" id="UP000033847">
    <property type="component" value="Unassembled WGS sequence"/>
</dbReference>
<dbReference type="EMBL" id="LCCU01000021">
    <property type="protein sequence ID" value="KKS36796.1"/>
    <property type="molecule type" value="Genomic_DNA"/>
</dbReference>
<evidence type="ECO:0000259" key="2">
    <source>
        <dbReference type="Pfam" id="PF21722"/>
    </source>
</evidence>
<keyword evidence="1" id="KW-0812">Transmembrane</keyword>
<protein>
    <recommendedName>
        <fullName evidence="2">Glycine-rich domain-containing protein</fullName>
    </recommendedName>
</protein>
<reference evidence="3 4" key="1">
    <citation type="journal article" date="2015" name="Nature">
        <title>rRNA introns, odd ribosomes, and small enigmatic genomes across a large radiation of phyla.</title>
        <authorList>
            <person name="Brown C.T."/>
            <person name="Hug L.A."/>
            <person name="Thomas B.C."/>
            <person name="Sharon I."/>
            <person name="Castelle C.J."/>
            <person name="Singh A."/>
            <person name="Wilkins M.J."/>
            <person name="Williams K.H."/>
            <person name="Banfield J.F."/>
        </authorList>
    </citation>
    <scope>NUCLEOTIDE SEQUENCE [LARGE SCALE GENOMIC DNA]</scope>
</reference>
<accession>A0A0G1ART9</accession>
<feature type="transmembrane region" description="Helical" evidence="1">
    <location>
        <begin position="12"/>
        <end position="34"/>
    </location>
</feature>
<gene>
    <name evidence="3" type="ORF">UV00_C0021G0005</name>
</gene>
<evidence type="ECO:0000313" key="3">
    <source>
        <dbReference type="EMBL" id="KKS36796.1"/>
    </source>
</evidence>